<dbReference type="InterPro" id="IPR048254">
    <property type="entry name" value="CDP_ALCOHOL_P_TRANSF_CS"/>
</dbReference>
<dbReference type="STRING" id="569882.SAMN04490248_11289"/>
<evidence type="ECO:0000313" key="5">
    <source>
        <dbReference type="Proteomes" id="UP000198893"/>
    </source>
</evidence>
<organism evidence="4 5">
    <name type="scientific">Salinihabitans flavidus</name>
    <dbReference type="NCBI Taxonomy" id="569882"/>
    <lineage>
        <taxon>Bacteria</taxon>
        <taxon>Pseudomonadati</taxon>
        <taxon>Pseudomonadota</taxon>
        <taxon>Alphaproteobacteria</taxon>
        <taxon>Rhodobacterales</taxon>
        <taxon>Roseobacteraceae</taxon>
        <taxon>Salinihabitans</taxon>
    </lineage>
</organism>
<protein>
    <submittedName>
        <fullName evidence="4">CDP-alcohol phosphatidyltransferase</fullName>
    </submittedName>
</protein>
<evidence type="ECO:0000256" key="3">
    <source>
        <dbReference type="SAM" id="Phobius"/>
    </source>
</evidence>
<dbReference type="RefSeq" id="WP_175483220.1">
    <property type="nucleotide sequence ID" value="NZ_FODS01000012.1"/>
</dbReference>
<dbReference type="PROSITE" id="PS00379">
    <property type="entry name" value="CDP_ALCOHOL_P_TRANSF"/>
    <property type="match status" value="1"/>
</dbReference>
<dbReference type="InterPro" id="IPR043130">
    <property type="entry name" value="CDP-OH_PTrfase_TM_dom"/>
</dbReference>
<name>A0A1H8SKU2_9RHOB</name>
<sequence>MTASDSLSFRAVLASFDAEQRRREWATDWSIVLLYRAPGLVLAWLFLRLGLLPTTVTLIGLGLSLALPLTAGVLPLSIAGIAVFALALAFQITDCADGTMARASGQISATGGRADFLVDMAHWGLLYVSLGLLADRTFGTAGLWSALGATAGWMRLYARTCNDAAAERPDDGSPKPPNPLIGFIAGLYGLIPFTALAPNLLHIWVIGLVIYSALDIADALFNAFR</sequence>
<dbReference type="Pfam" id="PF01066">
    <property type="entry name" value="CDP-OH_P_transf"/>
    <property type="match status" value="1"/>
</dbReference>
<evidence type="ECO:0000256" key="2">
    <source>
        <dbReference type="RuleBase" id="RU003750"/>
    </source>
</evidence>
<dbReference type="Proteomes" id="UP000198893">
    <property type="component" value="Unassembled WGS sequence"/>
</dbReference>
<feature type="transmembrane region" description="Helical" evidence="3">
    <location>
        <begin position="140"/>
        <end position="158"/>
    </location>
</feature>
<keyword evidence="3" id="KW-0812">Transmembrane</keyword>
<proteinExistence type="inferred from homology"/>
<dbReference type="GO" id="GO:0008654">
    <property type="term" value="P:phospholipid biosynthetic process"/>
    <property type="evidence" value="ECO:0007669"/>
    <property type="project" value="InterPro"/>
</dbReference>
<dbReference type="Gene3D" id="1.20.120.1760">
    <property type="match status" value="1"/>
</dbReference>
<feature type="transmembrane region" description="Helical" evidence="3">
    <location>
        <begin position="45"/>
        <end position="67"/>
    </location>
</feature>
<keyword evidence="3" id="KW-0472">Membrane</keyword>
<dbReference type="GO" id="GO:0016020">
    <property type="term" value="C:membrane"/>
    <property type="evidence" value="ECO:0007669"/>
    <property type="project" value="InterPro"/>
</dbReference>
<reference evidence="4 5" key="1">
    <citation type="submission" date="2016-10" db="EMBL/GenBank/DDBJ databases">
        <authorList>
            <person name="de Groot N.N."/>
        </authorList>
    </citation>
    <scope>NUCLEOTIDE SEQUENCE [LARGE SCALE GENOMIC DNA]</scope>
    <source>
        <strain evidence="4 5">DSM 27842</strain>
    </source>
</reference>
<evidence type="ECO:0000313" key="4">
    <source>
        <dbReference type="EMBL" id="SEO79302.1"/>
    </source>
</evidence>
<dbReference type="InterPro" id="IPR000462">
    <property type="entry name" value="CDP-OH_P_trans"/>
</dbReference>
<feature type="transmembrane region" description="Helical" evidence="3">
    <location>
        <begin position="203"/>
        <end position="224"/>
    </location>
</feature>
<comment type="similarity">
    <text evidence="2">Belongs to the CDP-alcohol phosphatidyltransferase class-I family.</text>
</comment>
<keyword evidence="3" id="KW-1133">Transmembrane helix</keyword>
<keyword evidence="1 2" id="KW-0808">Transferase</keyword>
<dbReference type="EMBL" id="FODS01000012">
    <property type="protein sequence ID" value="SEO79302.1"/>
    <property type="molecule type" value="Genomic_DNA"/>
</dbReference>
<evidence type="ECO:0000256" key="1">
    <source>
        <dbReference type="ARBA" id="ARBA00022679"/>
    </source>
</evidence>
<gene>
    <name evidence="4" type="ORF">SAMN04490248_11289</name>
</gene>
<accession>A0A1H8SKU2</accession>
<feature type="transmembrane region" description="Helical" evidence="3">
    <location>
        <begin position="73"/>
        <end position="93"/>
    </location>
</feature>
<keyword evidence="5" id="KW-1185">Reference proteome</keyword>
<feature type="transmembrane region" description="Helical" evidence="3">
    <location>
        <begin position="179"/>
        <end position="197"/>
    </location>
</feature>
<dbReference type="AlphaFoldDB" id="A0A1H8SKU2"/>
<dbReference type="GO" id="GO:0016780">
    <property type="term" value="F:phosphotransferase activity, for other substituted phosphate groups"/>
    <property type="evidence" value="ECO:0007669"/>
    <property type="project" value="InterPro"/>
</dbReference>